<reference evidence="1" key="1">
    <citation type="submission" date="2020-03" db="EMBL/GenBank/DDBJ databases">
        <title>The deep terrestrial virosphere.</title>
        <authorList>
            <person name="Holmfeldt K."/>
            <person name="Nilsson E."/>
            <person name="Simone D."/>
            <person name="Lopez-Fernandez M."/>
            <person name="Wu X."/>
            <person name="de Brujin I."/>
            <person name="Lundin D."/>
            <person name="Andersson A."/>
            <person name="Bertilsson S."/>
            <person name="Dopson M."/>
        </authorList>
    </citation>
    <scope>NUCLEOTIDE SEQUENCE</scope>
    <source>
        <strain evidence="3">MM415A00105</strain>
        <strain evidence="2">MM415B00347</strain>
        <strain evidence="1">TM448A00170</strain>
    </source>
</reference>
<dbReference type="EMBL" id="MT141555">
    <property type="protein sequence ID" value="QJA66462.1"/>
    <property type="molecule type" value="Genomic_DNA"/>
</dbReference>
<dbReference type="EMBL" id="MT143983">
    <property type="protein sequence ID" value="QJA44971.1"/>
    <property type="molecule type" value="Genomic_DNA"/>
</dbReference>
<organism evidence="1">
    <name type="scientific">viral metagenome</name>
    <dbReference type="NCBI Taxonomy" id="1070528"/>
    <lineage>
        <taxon>unclassified sequences</taxon>
        <taxon>metagenomes</taxon>
        <taxon>organismal metagenomes</taxon>
    </lineage>
</organism>
<accession>A0A6H1ZC11</accession>
<evidence type="ECO:0000313" key="2">
    <source>
        <dbReference type="EMBL" id="QJA66462.1"/>
    </source>
</evidence>
<dbReference type="AlphaFoldDB" id="A0A6H1ZC11"/>
<protein>
    <submittedName>
        <fullName evidence="1">Uncharacterized protein</fullName>
    </submittedName>
</protein>
<dbReference type="EMBL" id="MT145188">
    <property type="protein sequence ID" value="QJI04618.1"/>
    <property type="molecule type" value="Genomic_DNA"/>
</dbReference>
<evidence type="ECO:0000313" key="3">
    <source>
        <dbReference type="EMBL" id="QJI04618.1"/>
    </source>
</evidence>
<sequence length="132" mass="14524">MLEDRFAHHDKVVVDKYLDPAADVQMAVWDYVVRPTASGASGPWTLTLPPVAEAKGRWYTIICRNADAVNFITVKDDDDSECWQGDFVLNGKCDRAILYSDGLAWWYATGLTYLGTTPAPDTTAAPTTAPPQ</sequence>
<gene>
    <name evidence="3" type="ORF">MM415A00105_0010</name>
    <name evidence="2" type="ORF">MM415B00347_0030</name>
    <name evidence="1" type="ORF">TM448A00170_0062</name>
</gene>
<name>A0A6H1ZC11_9ZZZZ</name>
<proteinExistence type="predicted"/>
<evidence type="ECO:0000313" key="1">
    <source>
        <dbReference type="EMBL" id="QJA44971.1"/>
    </source>
</evidence>